<gene>
    <name evidence="2" type="ORF">GIB67_010931</name>
</gene>
<feature type="coiled-coil region" evidence="1">
    <location>
        <begin position="4"/>
        <end position="34"/>
    </location>
</feature>
<protein>
    <submittedName>
        <fullName evidence="2">Uncharacterized protein</fullName>
    </submittedName>
</protein>
<dbReference type="AlphaFoldDB" id="A0A7J7M4Q5"/>
<proteinExistence type="predicted"/>
<keyword evidence="3" id="KW-1185">Reference proteome</keyword>
<evidence type="ECO:0000313" key="3">
    <source>
        <dbReference type="Proteomes" id="UP000541444"/>
    </source>
</evidence>
<dbReference type="EMBL" id="JACGCM010001781">
    <property type="protein sequence ID" value="KAF6149857.1"/>
    <property type="molecule type" value="Genomic_DNA"/>
</dbReference>
<organism evidence="2 3">
    <name type="scientific">Kingdonia uniflora</name>
    <dbReference type="NCBI Taxonomy" id="39325"/>
    <lineage>
        <taxon>Eukaryota</taxon>
        <taxon>Viridiplantae</taxon>
        <taxon>Streptophyta</taxon>
        <taxon>Embryophyta</taxon>
        <taxon>Tracheophyta</taxon>
        <taxon>Spermatophyta</taxon>
        <taxon>Magnoliopsida</taxon>
        <taxon>Ranunculales</taxon>
        <taxon>Circaeasteraceae</taxon>
        <taxon>Kingdonia</taxon>
    </lineage>
</organism>
<dbReference type="Proteomes" id="UP000541444">
    <property type="component" value="Unassembled WGS sequence"/>
</dbReference>
<keyword evidence="1" id="KW-0175">Coiled coil</keyword>
<reference evidence="2 3" key="1">
    <citation type="journal article" date="2020" name="IScience">
        <title>Genome Sequencing of the Endangered Kingdonia uniflora (Circaeasteraceae, Ranunculales) Reveals Potential Mechanisms of Evolutionary Specialization.</title>
        <authorList>
            <person name="Sun Y."/>
            <person name="Deng T."/>
            <person name="Zhang A."/>
            <person name="Moore M.J."/>
            <person name="Landis J.B."/>
            <person name="Lin N."/>
            <person name="Zhang H."/>
            <person name="Zhang X."/>
            <person name="Huang J."/>
            <person name="Zhang X."/>
            <person name="Sun H."/>
            <person name="Wang H."/>
        </authorList>
    </citation>
    <scope>NUCLEOTIDE SEQUENCE [LARGE SCALE GENOMIC DNA]</scope>
    <source>
        <strain evidence="2">TB1705</strain>
        <tissue evidence="2">Leaf</tissue>
    </source>
</reference>
<sequence>MLFIAGVKSKVEKKEFLLDEVEEEETELEFVLCRLLVPLTGSGEVAKDKRRVEPSGELGKKVIEGRSAMVDDLKEVKERARLAVLHGEEDTNKMVACLVKEIWLGIEEEKSELKKANIKLEKELVRSRTDALKKVRQLKASHTMEISQLQVETKANLGEMVEKHDKLRHHLMLKGYSKEKVDVIKADTYAEEEDEEEAEAVGIVDGLNGVSRQTALREMKLRIKDLESGLARERKTSKALLFAQVVELDSSRSREDGVLMCNREFAEQFNKMKEANENREDQYAIARAKRAEARERSGGSRTEVKTPLVRGDIKLDTALIREIVLEGEIKANESLVKRNEELSKDILAREELNTEIRRLRARVVDLEAMYLAE</sequence>
<evidence type="ECO:0000256" key="1">
    <source>
        <dbReference type="SAM" id="Coils"/>
    </source>
</evidence>
<comment type="caution">
    <text evidence="2">The sequence shown here is derived from an EMBL/GenBank/DDBJ whole genome shotgun (WGS) entry which is preliminary data.</text>
</comment>
<evidence type="ECO:0000313" key="2">
    <source>
        <dbReference type="EMBL" id="KAF6149857.1"/>
    </source>
</evidence>
<name>A0A7J7M4Q5_9MAGN</name>
<accession>A0A7J7M4Q5</accession>